<evidence type="ECO:0000256" key="4">
    <source>
        <dbReference type="ARBA" id="ARBA00022989"/>
    </source>
</evidence>
<feature type="transmembrane region" description="Helical" evidence="6">
    <location>
        <begin position="98"/>
        <end position="119"/>
    </location>
</feature>
<protein>
    <recommendedName>
        <fullName evidence="9">Clarin-3</fullName>
    </recommendedName>
</protein>
<evidence type="ECO:0000256" key="5">
    <source>
        <dbReference type="ARBA" id="ARBA00023136"/>
    </source>
</evidence>
<reference evidence="7" key="2">
    <citation type="submission" date="2021-01" db="UniProtKB">
        <authorList>
            <consortium name="EnsemblMetazoa"/>
        </authorList>
    </citation>
    <scope>IDENTIFICATION</scope>
</reference>
<keyword evidence="4 6" id="KW-1133">Transmembrane helix</keyword>
<dbReference type="RefSeq" id="XP_030841430.1">
    <property type="nucleotide sequence ID" value="XM_030985570.1"/>
</dbReference>
<reference evidence="8" key="1">
    <citation type="submission" date="2015-02" db="EMBL/GenBank/DDBJ databases">
        <title>Genome sequencing for Strongylocentrotus purpuratus.</title>
        <authorList>
            <person name="Murali S."/>
            <person name="Liu Y."/>
            <person name="Vee V."/>
            <person name="English A."/>
            <person name="Wang M."/>
            <person name="Skinner E."/>
            <person name="Han Y."/>
            <person name="Muzny D.M."/>
            <person name="Worley K.C."/>
            <person name="Gibbs R.A."/>
        </authorList>
    </citation>
    <scope>NUCLEOTIDE SEQUENCE</scope>
</reference>
<dbReference type="GeneID" id="100891878"/>
<accession>A0A7M7NTW3</accession>
<evidence type="ECO:0000313" key="7">
    <source>
        <dbReference type="EnsemblMetazoa" id="XP_030841430"/>
    </source>
</evidence>
<dbReference type="Pfam" id="PF25807">
    <property type="entry name" value="Clarin-2"/>
    <property type="match status" value="1"/>
</dbReference>
<evidence type="ECO:0000256" key="2">
    <source>
        <dbReference type="ARBA" id="ARBA00005787"/>
    </source>
</evidence>
<feature type="transmembrane region" description="Helical" evidence="6">
    <location>
        <begin position="139"/>
        <end position="161"/>
    </location>
</feature>
<evidence type="ECO:0000313" key="8">
    <source>
        <dbReference type="Proteomes" id="UP000007110"/>
    </source>
</evidence>
<dbReference type="InterPro" id="IPR026748">
    <property type="entry name" value="Clarin"/>
</dbReference>
<dbReference type="AlphaFoldDB" id="A0A7M7NTW3"/>
<keyword evidence="5 6" id="KW-0472">Membrane</keyword>
<dbReference type="Proteomes" id="UP000007110">
    <property type="component" value="Unassembled WGS sequence"/>
</dbReference>
<keyword evidence="3 6" id="KW-0812">Transmembrane</keyword>
<comment type="similarity">
    <text evidence="2">Belongs to the clarin family.</text>
</comment>
<name>A0A7M7NTW3_STRPU</name>
<dbReference type="Gene3D" id="1.20.140.150">
    <property type="match status" value="1"/>
</dbReference>
<feature type="transmembrane region" description="Helical" evidence="6">
    <location>
        <begin position="9"/>
        <end position="29"/>
    </location>
</feature>
<dbReference type="GO" id="GO:0016020">
    <property type="term" value="C:membrane"/>
    <property type="evidence" value="ECO:0007669"/>
    <property type="project" value="UniProtKB-SubCell"/>
</dbReference>
<dbReference type="InParanoid" id="A0A7M7NTW3"/>
<sequence length="241" mass="27061">MVKKSVKTLYVVASFSSLTILAFSLTSLLSPNWSECTAIRNTTGAPDSVNDPPNDPFSGLVTFGVIYGHKQFNYGFGARDRETFIVFQEYDGVFNTSYVIVCLVFMIIIVIFACFSLVYGVINARMVPIEMINGRPGLYLWNGIGLLSGAISTIIYAVLYANEIQYEALSQEARDDMYNTHRVILGYSFWFLVVIDVLFLVNLVLVYTTQLIDDPPKFLNRHRTADAKPAPSLELREGIMF</sequence>
<comment type="subcellular location">
    <subcellularLocation>
        <location evidence="1">Membrane</location>
        <topology evidence="1">Multi-pass membrane protein</topology>
    </subcellularLocation>
</comment>
<evidence type="ECO:0000256" key="3">
    <source>
        <dbReference type="ARBA" id="ARBA00022692"/>
    </source>
</evidence>
<dbReference type="PANTHER" id="PTHR31548">
    <property type="entry name" value="CLARIN"/>
    <property type="match status" value="1"/>
</dbReference>
<organism evidence="7 8">
    <name type="scientific">Strongylocentrotus purpuratus</name>
    <name type="common">Purple sea urchin</name>
    <dbReference type="NCBI Taxonomy" id="7668"/>
    <lineage>
        <taxon>Eukaryota</taxon>
        <taxon>Metazoa</taxon>
        <taxon>Echinodermata</taxon>
        <taxon>Eleutherozoa</taxon>
        <taxon>Echinozoa</taxon>
        <taxon>Echinoidea</taxon>
        <taxon>Euechinoidea</taxon>
        <taxon>Echinacea</taxon>
        <taxon>Camarodonta</taxon>
        <taxon>Echinidea</taxon>
        <taxon>Strongylocentrotidae</taxon>
        <taxon>Strongylocentrotus</taxon>
    </lineage>
</organism>
<evidence type="ECO:0008006" key="9">
    <source>
        <dbReference type="Google" id="ProtNLM"/>
    </source>
</evidence>
<dbReference type="OMA" id="HLGYSFY"/>
<dbReference type="KEGG" id="spu:100891878"/>
<evidence type="ECO:0000256" key="6">
    <source>
        <dbReference type="SAM" id="Phobius"/>
    </source>
</evidence>
<keyword evidence="8" id="KW-1185">Reference proteome</keyword>
<feature type="transmembrane region" description="Helical" evidence="6">
    <location>
        <begin position="184"/>
        <end position="207"/>
    </location>
</feature>
<dbReference type="GO" id="GO:0007605">
    <property type="term" value="P:sensory perception of sound"/>
    <property type="evidence" value="ECO:0007669"/>
    <property type="project" value="UniProtKB-ARBA"/>
</dbReference>
<dbReference type="PANTHER" id="PTHR31548:SF1">
    <property type="entry name" value="LD47387P"/>
    <property type="match status" value="1"/>
</dbReference>
<dbReference type="OrthoDB" id="10012538at2759"/>
<dbReference type="EnsemblMetazoa" id="XM_030985570">
    <property type="protein sequence ID" value="XP_030841430"/>
    <property type="gene ID" value="LOC100891878"/>
</dbReference>
<dbReference type="FunCoup" id="A0A7M7NTW3">
    <property type="interactions" value="795"/>
</dbReference>
<proteinExistence type="inferred from homology"/>
<evidence type="ECO:0000256" key="1">
    <source>
        <dbReference type="ARBA" id="ARBA00004141"/>
    </source>
</evidence>